<accession>A0AA35WAJ4</accession>
<keyword evidence="4" id="KW-1185">Reference proteome</keyword>
<dbReference type="EMBL" id="CASHTH010001264">
    <property type="protein sequence ID" value="CAI8013464.1"/>
    <property type="molecule type" value="Genomic_DNA"/>
</dbReference>
<keyword evidence="2" id="KW-0732">Signal</keyword>
<sequence>MITRFRRHTLSLLIIASACGLTNGDTHPPNAPWPRPMWLLYKLRSSNRTSLAFVALLAVWLSLQASTSLQSLPSASSEGHRDHCTQQGTEYCDAYPMDKEPIQDTSADVDMESQTESQDERMDTGEGPVKDGGKQNQEKEGDEKVGGEEERGGEKDEGGKGDGKEKEERVGRR</sequence>
<name>A0AA35WAJ4_GEOBA</name>
<organism evidence="3 4">
    <name type="scientific">Geodia barretti</name>
    <name type="common">Barrett's horny sponge</name>
    <dbReference type="NCBI Taxonomy" id="519541"/>
    <lineage>
        <taxon>Eukaryota</taxon>
        <taxon>Metazoa</taxon>
        <taxon>Porifera</taxon>
        <taxon>Demospongiae</taxon>
        <taxon>Heteroscleromorpha</taxon>
        <taxon>Tetractinellida</taxon>
        <taxon>Astrophorina</taxon>
        <taxon>Geodiidae</taxon>
        <taxon>Geodia</taxon>
    </lineage>
</organism>
<feature type="region of interest" description="Disordered" evidence="1">
    <location>
        <begin position="71"/>
        <end position="173"/>
    </location>
</feature>
<dbReference type="AlphaFoldDB" id="A0AA35WAJ4"/>
<gene>
    <name evidence="3" type="ORF">GBAR_LOCUS8532</name>
</gene>
<evidence type="ECO:0000313" key="3">
    <source>
        <dbReference type="EMBL" id="CAI8013464.1"/>
    </source>
</evidence>
<comment type="caution">
    <text evidence="3">The sequence shown here is derived from an EMBL/GenBank/DDBJ whole genome shotgun (WGS) entry which is preliminary data.</text>
</comment>
<evidence type="ECO:0000313" key="4">
    <source>
        <dbReference type="Proteomes" id="UP001174909"/>
    </source>
</evidence>
<proteinExistence type="predicted"/>
<feature type="signal peptide" evidence="2">
    <location>
        <begin position="1"/>
        <end position="24"/>
    </location>
</feature>
<feature type="compositionally biased region" description="Basic and acidic residues" evidence="1">
    <location>
        <begin position="118"/>
        <end position="173"/>
    </location>
</feature>
<dbReference type="PROSITE" id="PS51257">
    <property type="entry name" value="PROKAR_LIPOPROTEIN"/>
    <property type="match status" value="1"/>
</dbReference>
<feature type="chain" id="PRO_5041236225" evidence="2">
    <location>
        <begin position="25"/>
        <end position="173"/>
    </location>
</feature>
<reference evidence="3" key="1">
    <citation type="submission" date="2023-03" db="EMBL/GenBank/DDBJ databases">
        <authorList>
            <person name="Steffen K."/>
            <person name="Cardenas P."/>
        </authorList>
    </citation>
    <scope>NUCLEOTIDE SEQUENCE</scope>
</reference>
<dbReference type="Proteomes" id="UP001174909">
    <property type="component" value="Unassembled WGS sequence"/>
</dbReference>
<protein>
    <submittedName>
        <fullName evidence="3">Uncharacterized protein</fullName>
    </submittedName>
</protein>
<evidence type="ECO:0000256" key="2">
    <source>
        <dbReference type="SAM" id="SignalP"/>
    </source>
</evidence>
<evidence type="ECO:0000256" key="1">
    <source>
        <dbReference type="SAM" id="MobiDB-lite"/>
    </source>
</evidence>